<proteinExistence type="predicted"/>
<dbReference type="EMBL" id="MU069928">
    <property type="protein sequence ID" value="KAF5831698.1"/>
    <property type="molecule type" value="Genomic_DNA"/>
</dbReference>
<evidence type="ECO:0008006" key="4">
    <source>
        <dbReference type="Google" id="ProtNLM"/>
    </source>
</evidence>
<feature type="compositionally biased region" description="Low complexity" evidence="1">
    <location>
        <begin position="396"/>
        <end position="488"/>
    </location>
</feature>
<feature type="compositionally biased region" description="Basic and acidic residues" evidence="1">
    <location>
        <begin position="489"/>
        <end position="499"/>
    </location>
</feature>
<evidence type="ECO:0000256" key="1">
    <source>
        <dbReference type="SAM" id="MobiDB-lite"/>
    </source>
</evidence>
<feature type="compositionally biased region" description="Low complexity" evidence="1">
    <location>
        <begin position="335"/>
        <end position="357"/>
    </location>
</feature>
<dbReference type="Proteomes" id="UP000815325">
    <property type="component" value="Unassembled WGS sequence"/>
</dbReference>
<feature type="compositionally biased region" description="Pro residues" evidence="1">
    <location>
        <begin position="358"/>
        <end position="367"/>
    </location>
</feature>
<keyword evidence="3" id="KW-1185">Reference proteome</keyword>
<protein>
    <recommendedName>
        <fullName evidence="4">C2 NT-type domain-containing protein</fullName>
    </recommendedName>
</protein>
<feature type="region of interest" description="Disordered" evidence="1">
    <location>
        <begin position="140"/>
        <end position="517"/>
    </location>
</feature>
<feature type="compositionally biased region" description="Low complexity" evidence="1">
    <location>
        <begin position="253"/>
        <end position="262"/>
    </location>
</feature>
<evidence type="ECO:0000313" key="2">
    <source>
        <dbReference type="EMBL" id="KAF5831698.1"/>
    </source>
</evidence>
<organism evidence="2 3">
    <name type="scientific">Dunaliella salina</name>
    <name type="common">Green alga</name>
    <name type="synonym">Protococcus salinus</name>
    <dbReference type="NCBI Taxonomy" id="3046"/>
    <lineage>
        <taxon>Eukaryota</taxon>
        <taxon>Viridiplantae</taxon>
        <taxon>Chlorophyta</taxon>
        <taxon>core chlorophytes</taxon>
        <taxon>Chlorophyceae</taxon>
        <taxon>CS clade</taxon>
        <taxon>Chlamydomonadales</taxon>
        <taxon>Dunaliellaceae</taxon>
        <taxon>Dunaliella</taxon>
    </lineage>
</organism>
<feature type="compositionally biased region" description="Low complexity" evidence="1">
    <location>
        <begin position="280"/>
        <end position="289"/>
    </location>
</feature>
<comment type="caution">
    <text evidence="2">The sequence shown here is derived from an EMBL/GenBank/DDBJ whole genome shotgun (WGS) entry which is preliminary data.</text>
</comment>
<evidence type="ECO:0000313" key="3">
    <source>
        <dbReference type="Proteomes" id="UP000815325"/>
    </source>
</evidence>
<feature type="compositionally biased region" description="Low complexity" evidence="1">
    <location>
        <begin position="368"/>
        <end position="387"/>
    </location>
</feature>
<feature type="compositionally biased region" description="Polar residues" evidence="1">
    <location>
        <begin position="164"/>
        <end position="175"/>
    </location>
</feature>
<accession>A0ABQ7GAW2</accession>
<gene>
    <name evidence="2" type="ORF">DUNSADRAFT_12720</name>
</gene>
<reference evidence="2" key="1">
    <citation type="submission" date="2017-08" db="EMBL/GenBank/DDBJ databases">
        <authorList>
            <person name="Polle J.E."/>
            <person name="Barry K."/>
            <person name="Cushman J."/>
            <person name="Schmutz J."/>
            <person name="Tran D."/>
            <person name="Hathwaick L.T."/>
            <person name="Yim W.C."/>
            <person name="Jenkins J."/>
            <person name="Mckie-Krisberg Z.M."/>
            <person name="Prochnik S."/>
            <person name="Lindquist E."/>
            <person name="Dockter R.B."/>
            <person name="Adam C."/>
            <person name="Molina H."/>
            <person name="Bunkerborg J."/>
            <person name="Jin E."/>
            <person name="Buchheim M."/>
            <person name="Magnuson J."/>
        </authorList>
    </citation>
    <scope>NUCLEOTIDE SEQUENCE</scope>
    <source>
        <strain evidence="2">CCAP 19/18</strain>
    </source>
</reference>
<feature type="compositionally biased region" description="Polar residues" evidence="1">
    <location>
        <begin position="231"/>
        <end position="241"/>
    </location>
</feature>
<feature type="compositionally biased region" description="Polar residues" evidence="1">
    <location>
        <begin position="191"/>
        <end position="200"/>
    </location>
</feature>
<name>A0ABQ7GAW2_DUNSA</name>
<sequence length="517" mass="52639">MFKKLGGGLKTLGKGKKEKLRVDLEVIDISGLPPPIRECRVMWITQKGMVQLTPSKVVRAGTARFRGQTMTHITSMNRNKDGECKMKAPLDLSKYVSNTPEPSTQSDVIPLQFKVGAPTPGYLKFSVTCTRLGEVAEDGMTDMTGLTSEADQDLDGFEMPPSPTGSMRSVRTSASGREPSILAKHEKKGSLKSNFMSRIQSLGKDSFNSSKLGREEPRASTDGGSGAGHSTRASDSGSGITEPSRPAPDFGKKTGSTSGQSGRPPEYKPPTPSDFSKKTGAASSSAAAGAYGGGGLGKPPRPTADLYAEQERNENDSEEEAPAPAPKPPTSSTQPHNSSSTATTTSTTTNNNNTFRPSTPPPAPPVKPEIANPFRTSAALAASPATPDHVPPPASSPAAVVPGAGKPGAAPSSQPSSSTAASDAAAAGPSSSTAASDAAAAKAFSSAAMSDAAAAAAAAAKPSVSLSPAARAAAGSTASPSASVGASAARERQTPERSSNKPAAPLAWRGSKVSSRI</sequence>